<dbReference type="RefSeq" id="WP_151072128.1">
    <property type="nucleotide sequence ID" value="NZ_CP032519.1"/>
</dbReference>
<keyword evidence="4" id="KW-1003">Cell membrane</keyword>
<protein>
    <submittedName>
        <fullName evidence="10">ABC transporter permease</fullName>
    </submittedName>
</protein>
<dbReference type="InterPro" id="IPR051449">
    <property type="entry name" value="ABC-2_transporter_component"/>
</dbReference>
<comment type="similarity">
    <text evidence="2">Belongs to the ABC-2 integral membrane protein family.</text>
</comment>
<evidence type="ECO:0000259" key="9">
    <source>
        <dbReference type="PROSITE" id="PS51012"/>
    </source>
</evidence>
<evidence type="ECO:0000256" key="6">
    <source>
        <dbReference type="ARBA" id="ARBA00022989"/>
    </source>
</evidence>
<evidence type="ECO:0000313" key="11">
    <source>
        <dbReference type="Proteomes" id="UP000325743"/>
    </source>
</evidence>
<feature type="transmembrane region" description="Helical" evidence="8">
    <location>
        <begin position="320"/>
        <end position="342"/>
    </location>
</feature>
<dbReference type="PANTHER" id="PTHR30294">
    <property type="entry name" value="MEMBRANE COMPONENT OF ABC TRANSPORTER YHHJ-RELATED"/>
    <property type="match status" value="1"/>
</dbReference>
<sequence length="380" mass="41673">MRQRGFVTHLAHIYRLGIKELWSLLRDPTLLVLIVYVFTVSVYTGATATPETLHMAPIAVVNEDSSPLAERIVSAFYPPQFAVPKMISPDQMDRGMDAGDYTFALDIPPGFQRDVLAGRAPQVQLNVDATRMTQAFSGSGYIQRMFTDEVAEFVQRYRDTPSLPVELALRARFNPNLTQAWFGGLTQIINNVTMLSIILTGAALIREREHGTIEHLLVMPVTPTEIMLAKVWSMGLVVMLAAMLSLVLVVRGALHVPIEGSLALFMCGVLLHLFATTSMGIFLATLARNMPQFGMLVVLILLPLQMLSGGTTPRESMPQLVQGIMLAAPTTHFVALGQAILFRGAGLDVVWKPFLALLGIGAVLFGLALNRFRKTISQMA</sequence>
<dbReference type="InterPro" id="IPR047817">
    <property type="entry name" value="ABC2_TM_bact-type"/>
</dbReference>
<evidence type="ECO:0000256" key="1">
    <source>
        <dbReference type="ARBA" id="ARBA00004651"/>
    </source>
</evidence>
<dbReference type="GO" id="GO:0140359">
    <property type="term" value="F:ABC-type transporter activity"/>
    <property type="evidence" value="ECO:0007669"/>
    <property type="project" value="InterPro"/>
</dbReference>
<feature type="transmembrane region" description="Helical" evidence="8">
    <location>
        <begin position="180"/>
        <end position="206"/>
    </location>
</feature>
<dbReference type="EMBL" id="CP032519">
    <property type="protein sequence ID" value="QEZ47112.1"/>
    <property type="molecule type" value="Genomic_DNA"/>
</dbReference>
<organism evidence="10 11">
    <name type="scientific">Cupriavidus oxalaticus</name>
    <dbReference type="NCBI Taxonomy" id="96344"/>
    <lineage>
        <taxon>Bacteria</taxon>
        <taxon>Pseudomonadati</taxon>
        <taxon>Pseudomonadota</taxon>
        <taxon>Betaproteobacteria</taxon>
        <taxon>Burkholderiales</taxon>
        <taxon>Burkholderiaceae</taxon>
        <taxon>Cupriavidus</taxon>
    </lineage>
</organism>
<dbReference type="AlphaFoldDB" id="A0A5P3VP06"/>
<dbReference type="Pfam" id="PF12698">
    <property type="entry name" value="ABC2_membrane_3"/>
    <property type="match status" value="1"/>
</dbReference>
<evidence type="ECO:0000256" key="8">
    <source>
        <dbReference type="SAM" id="Phobius"/>
    </source>
</evidence>
<keyword evidence="5 8" id="KW-0812">Transmembrane</keyword>
<feature type="transmembrane region" description="Helical" evidence="8">
    <location>
        <begin position="354"/>
        <end position="372"/>
    </location>
</feature>
<feature type="domain" description="ABC transmembrane type-2" evidence="9">
    <location>
        <begin position="139"/>
        <end position="375"/>
    </location>
</feature>
<evidence type="ECO:0000256" key="5">
    <source>
        <dbReference type="ARBA" id="ARBA00022692"/>
    </source>
</evidence>
<accession>A0A5P3VP06</accession>
<evidence type="ECO:0000256" key="7">
    <source>
        <dbReference type="ARBA" id="ARBA00023136"/>
    </source>
</evidence>
<dbReference type="Gene3D" id="3.40.1710.10">
    <property type="entry name" value="abc type-2 transporter like domain"/>
    <property type="match status" value="1"/>
</dbReference>
<feature type="transmembrane region" description="Helical" evidence="8">
    <location>
        <begin position="226"/>
        <end position="250"/>
    </location>
</feature>
<reference evidence="10 11" key="1">
    <citation type="submission" date="2018-09" db="EMBL/GenBank/DDBJ databases">
        <title>Complete genome sequence of Cupriavidus oxalaticus T2, a bacterium capable of phenol tolerance and degradation.</title>
        <authorList>
            <person name="Yan J."/>
        </authorList>
    </citation>
    <scope>NUCLEOTIDE SEQUENCE [LARGE SCALE GENOMIC DNA]</scope>
    <source>
        <strain evidence="10 11">T2</strain>
    </source>
</reference>
<proteinExistence type="inferred from homology"/>
<evidence type="ECO:0000256" key="3">
    <source>
        <dbReference type="ARBA" id="ARBA00022448"/>
    </source>
</evidence>
<keyword evidence="6 8" id="KW-1133">Transmembrane helix</keyword>
<keyword evidence="7 8" id="KW-0472">Membrane</keyword>
<evidence type="ECO:0000256" key="4">
    <source>
        <dbReference type="ARBA" id="ARBA00022475"/>
    </source>
</evidence>
<dbReference type="Proteomes" id="UP000325743">
    <property type="component" value="Chromosome 2"/>
</dbReference>
<dbReference type="PROSITE" id="PS51012">
    <property type="entry name" value="ABC_TM2"/>
    <property type="match status" value="1"/>
</dbReference>
<gene>
    <name evidence="10" type="ORF">D2917_23410</name>
</gene>
<comment type="subcellular location">
    <subcellularLocation>
        <location evidence="1">Cell membrane</location>
        <topology evidence="1">Multi-pass membrane protein</topology>
    </subcellularLocation>
</comment>
<dbReference type="GO" id="GO:0005886">
    <property type="term" value="C:plasma membrane"/>
    <property type="evidence" value="ECO:0007669"/>
    <property type="project" value="UniProtKB-SubCell"/>
</dbReference>
<feature type="transmembrane region" description="Helical" evidence="8">
    <location>
        <begin position="262"/>
        <end position="284"/>
    </location>
</feature>
<name>A0A5P3VP06_9BURK</name>
<feature type="transmembrane region" description="Helical" evidence="8">
    <location>
        <begin position="290"/>
        <end position="308"/>
    </location>
</feature>
<keyword evidence="3" id="KW-0813">Transport</keyword>
<evidence type="ECO:0000313" key="10">
    <source>
        <dbReference type="EMBL" id="QEZ47112.1"/>
    </source>
</evidence>
<evidence type="ECO:0000256" key="2">
    <source>
        <dbReference type="ARBA" id="ARBA00007783"/>
    </source>
</evidence>
<dbReference type="InterPro" id="IPR013525">
    <property type="entry name" value="ABC2_TM"/>
</dbReference>
<dbReference type="PANTHER" id="PTHR30294:SF47">
    <property type="entry name" value="INNER MEMBRANE TRANSPORT PERMEASE YHHJ"/>
    <property type="match status" value="1"/>
</dbReference>